<evidence type="ECO:0000313" key="3">
    <source>
        <dbReference type="EMBL" id="TWD84654.1"/>
    </source>
</evidence>
<dbReference type="AlphaFoldDB" id="A0A561C0M8"/>
<feature type="domain" description="HTH marR-type" evidence="2">
    <location>
        <begin position="4"/>
        <end position="136"/>
    </location>
</feature>
<keyword evidence="3" id="KW-0238">DNA-binding</keyword>
<dbReference type="PANTHER" id="PTHR33164">
    <property type="entry name" value="TRANSCRIPTIONAL REGULATOR, MARR FAMILY"/>
    <property type="match status" value="1"/>
</dbReference>
<dbReference type="SUPFAM" id="SSF46785">
    <property type="entry name" value="Winged helix' DNA-binding domain"/>
    <property type="match status" value="1"/>
</dbReference>
<dbReference type="Gene3D" id="1.10.10.10">
    <property type="entry name" value="Winged helix-like DNA-binding domain superfamily/Winged helix DNA-binding domain"/>
    <property type="match status" value="1"/>
</dbReference>
<accession>A0A561C0M8</accession>
<dbReference type="PROSITE" id="PS50995">
    <property type="entry name" value="HTH_MARR_2"/>
    <property type="match status" value="1"/>
</dbReference>
<proteinExistence type="predicted"/>
<name>A0A561C0M8_9ACTN</name>
<protein>
    <submittedName>
        <fullName evidence="3">DNA-binding MarR family transcriptional regulator</fullName>
    </submittedName>
</protein>
<comment type="caution">
    <text evidence="3">The sequence shown here is derived from an EMBL/GenBank/DDBJ whole genome shotgun (WGS) entry which is preliminary data.</text>
</comment>
<sequence>MTTSRSVLWDLLRTAHLAERELTRVIEDAGLTPAQFGVLSCLADGDDLSQAELARLIMVRPQSMGRLIQDMVSAGLVERTGPGGRGRRTGLRMTDAGSDAVTRARPAVVRASRPEALGLSTEAHRRLGELLAEVRTRLSEDGR</sequence>
<dbReference type="PANTHER" id="PTHR33164:SF43">
    <property type="entry name" value="HTH-TYPE TRANSCRIPTIONAL REPRESSOR YETL"/>
    <property type="match status" value="1"/>
</dbReference>
<dbReference type="Pfam" id="PF12802">
    <property type="entry name" value="MarR_2"/>
    <property type="match status" value="1"/>
</dbReference>
<evidence type="ECO:0000259" key="2">
    <source>
        <dbReference type="PROSITE" id="PS50995"/>
    </source>
</evidence>
<dbReference type="InterPro" id="IPR036388">
    <property type="entry name" value="WH-like_DNA-bd_sf"/>
</dbReference>
<dbReference type="GO" id="GO:0003700">
    <property type="term" value="F:DNA-binding transcription factor activity"/>
    <property type="evidence" value="ECO:0007669"/>
    <property type="project" value="InterPro"/>
</dbReference>
<dbReference type="Proteomes" id="UP000318380">
    <property type="component" value="Unassembled WGS sequence"/>
</dbReference>
<evidence type="ECO:0000256" key="1">
    <source>
        <dbReference type="SAM" id="MobiDB-lite"/>
    </source>
</evidence>
<dbReference type="InterPro" id="IPR036390">
    <property type="entry name" value="WH_DNA-bd_sf"/>
</dbReference>
<dbReference type="EMBL" id="VIVK01000001">
    <property type="protein sequence ID" value="TWD84654.1"/>
    <property type="molecule type" value="Genomic_DNA"/>
</dbReference>
<dbReference type="GO" id="GO:0006950">
    <property type="term" value="P:response to stress"/>
    <property type="evidence" value="ECO:0007669"/>
    <property type="project" value="TreeGrafter"/>
</dbReference>
<dbReference type="InterPro" id="IPR000835">
    <property type="entry name" value="HTH_MarR-typ"/>
</dbReference>
<reference evidence="3 4" key="1">
    <citation type="submission" date="2019-06" db="EMBL/GenBank/DDBJ databases">
        <title>Sequencing the genomes of 1000 actinobacteria strains.</title>
        <authorList>
            <person name="Klenk H.-P."/>
        </authorList>
    </citation>
    <scope>NUCLEOTIDE SEQUENCE [LARGE SCALE GENOMIC DNA]</scope>
    <source>
        <strain evidence="3 4">DSM 24683</strain>
    </source>
</reference>
<evidence type="ECO:0000313" key="4">
    <source>
        <dbReference type="Proteomes" id="UP000318380"/>
    </source>
</evidence>
<dbReference type="RefSeq" id="WP_170284797.1">
    <property type="nucleotide sequence ID" value="NZ_VIVK01000001.1"/>
</dbReference>
<dbReference type="InterPro" id="IPR039422">
    <property type="entry name" value="MarR/SlyA-like"/>
</dbReference>
<dbReference type="SMART" id="SM00347">
    <property type="entry name" value="HTH_MARR"/>
    <property type="match status" value="1"/>
</dbReference>
<feature type="region of interest" description="Disordered" evidence="1">
    <location>
        <begin position="78"/>
        <end position="99"/>
    </location>
</feature>
<dbReference type="GO" id="GO:0003677">
    <property type="term" value="F:DNA binding"/>
    <property type="evidence" value="ECO:0007669"/>
    <property type="project" value="UniProtKB-KW"/>
</dbReference>
<keyword evidence="4" id="KW-1185">Reference proteome</keyword>
<organism evidence="3 4">
    <name type="scientific">Kribbella amoyensis</name>
    <dbReference type="NCBI Taxonomy" id="996641"/>
    <lineage>
        <taxon>Bacteria</taxon>
        <taxon>Bacillati</taxon>
        <taxon>Actinomycetota</taxon>
        <taxon>Actinomycetes</taxon>
        <taxon>Propionibacteriales</taxon>
        <taxon>Kribbellaceae</taxon>
        <taxon>Kribbella</taxon>
    </lineage>
</organism>
<gene>
    <name evidence="3" type="ORF">FB561_5848</name>
</gene>